<name>A0A670J710_PODMU</name>
<evidence type="ECO:0000259" key="3">
    <source>
        <dbReference type="PROSITE" id="PS50102"/>
    </source>
</evidence>
<organism evidence="4 5">
    <name type="scientific">Podarcis muralis</name>
    <name type="common">Wall lizard</name>
    <name type="synonym">Lacerta muralis</name>
    <dbReference type="NCBI Taxonomy" id="64176"/>
    <lineage>
        <taxon>Eukaryota</taxon>
        <taxon>Metazoa</taxon>
        <taxon>Chordata</taxon>
        <taxon>Craniata</taxon>
        <taxon>Vertebrata</taxon>
        <taxon>Euteleostomi</taxon>
        <taxon>Lepidosauria</taxon>
        <taxon>Squamata</taxon>
        <taxon>Bifurcata</taxon>
        <taxon>Unidentata</taxon>
        <taxon>Episquamata</taxon>
        <taxon>Laterata</taxon>
        <taxon>Lacertibaenia</taxon>
        <taxon>Lacertidae</taxon>
        <taxon>Podarcis</taxon>
    </lineage>
</organism>
<feature type="signal peptide" evidence="2">
    <location>
        <begin position="1"/>
        <end position="33"/>
    </location>
</feature>
<keyword evidence="1" id="KW-0694">RNA-binding</keyword>
<dbReference type="SUPFAM" id="SSF54928">
    <property type="entry name" value="RNA-binding domain, RBD"/>
    <property type="match status" value="1"/>
</dbReference>
<evidence type="ECO:0000313" key="5">
    <source>
        <dbReference type="Proteomes" id="UP000472272"/>
    </source>
</evidence>
<dbReference type="InterPro" id="IPR012677">
    <property type="entry name" value="Nucleotide-bd_a/b_plait_sf"/>
</dbReference>
<accession>A0A670J710</accession>
<dbReference type="Gene3D" id="3.30.70.330">
    <property type="match status" value="1"/>
</dbReference>
<evidence type="ECO:0000313" key="4">
    <source>
        <dbReference type="Ensembl" id="ENSPMRP00000019077.1"/>
    </source>
</evidence>
<dbReference type="Proteomes" id="UP000472272">
    <property type="component" value="Chromosome 7"/>
</dbReference>
<dbReference type="Ensembl" id="ENSPMRT00000020257.1">
    <property type="protein sequence ID" value="ENSPMRP00000019077.1"/>
    <property type="gene ID" value="ENSPMRG00000012466.1"/>
</dbReference>
<evidence type="ECO:0000256" key="2">
    <source>
        <dbReference type="SAM" id="SignalP"/>
    </source>
</evidence>
<dbReference type="GeneTree" id="ENSGT00390000008624"/>
<reference evidence="4" key="2">
    <citation type="submission" date="2025-08" db="UniProtKB">
        <authorList>
            <consortium name="Ensembl"/>
        </authorList>
    </citation>
    <scope>IDENTIFICATION</scope>
</reference>
<evidence type="ECO:0000256" key="1">
    <source>
        <dbReference type="PROSITE-ProRule" id="PRU00176"/>
    </source>
</evidence>
<dbReference type="AlphaFoldDB" id="A0A670J710"/>
<dbReference type="PROSITE" id="PS50102">
    <property type="entry name" value="RRM"/>
    <property type="match status" value="1"/>
</dbReference>
<dbReference type="PROSITE" id="PS51257">
    <property type="entry name" value="PROKAR_LIPOPROTEIN"/>
    <property type="match status" value="1"/>
</dbReference>
<dbReference type="InterPro" id="IPR000504">
    <property type="entry name" value="RRM_dom"/>
</dbReference>
<reference evidence="4 5" key="1">
    <citation type="journal article" date="2019" name="Proc. Natl. Acad. Sci. U.S.A.">
        <title>Regulatory changes in pterin and carotenoid genes underlie balanced color polymorphisms in the wall lizard.</title>
        <authorList>
            <person name="Andrade P."/>
            <person name="Pinho C."/>
            <person name="Perez I de Lanuza G."/>
            <person name="Afonso S."/>
            <person name="Brejcha J."/>
            <person name="Rubin C.J."/>
            <person name="Wallerman O."/>
            <person name="Pereira P."/>
            <person name="Sabatino S.J."/>
            <person name="Bellati A."/>
            <person name="Pellitteri-Rosa D."/>
            <person name="Bosakova Z."/>
            <person name="Bunikis I."/>
            <person name="Carretero M.A."/>
            <person name="Feiner N."/>
            <person name="Marsik P."/>
            <person name="Pauperio F."/>
            <person name="Salvi D."/>
            <person name="Soler L."/>
            <person name="While G.M."/>
            <person name="Uller T."/>
            <person name="Font E."/>
            <person name="Andersson L."/>
            <person name="Carneiro M."/>
        </authorList>
    </citation>
    <scope>NUCLEOTIDE SEQUENCE</scope>
</reference>
<proteinExistence type="predicted"/>
<dbReference type="SMART" id="SM00360">
    <property type="entry name" value="RRM"/>
    <property type="match status" value="1"/>
</dbReference>
<keyword evidence="2" id="KW-0732">Signal</keyword>
<protein>
    <recommendedName>
        <fullName evidence="3">RRM domain-containing protein</fullName>
    </recommendedName>
</protein>
<sequence length="103" mass="11716">MWIRSLCFQDGGGSPSWWLFGVFVACMPWTVGPNEVKQYFAQFGSVRKCMPPFDKETGFHKGFCWVGFSTEGGLQDPDHLQGQTIALFHIQKITIVQRDVTRV</sequence>
<dbReference type="Pfam" id="PF00076">
    <property type="entry name" value="RRM_1"/>
    <property type="match status" value="1"/>
</dbReference>
<feature type="chain" id="PRO_5045271144" description="RRM domain-containing protein" evidence="2">
    <location>
        <begin position="34"/>
        <end position="103"/>
    </location>
</feature>
<keyword evidence="5" id="KW-1185">Reference proteome</keyword>
<reference evidence="4" key="3">
    <citation type="submission" date="2025-09" db="UniProtKB">
        <authorList>
            <consortium name="Ensembl"/>
        </authorList>
    </citation>
    <scope>IDENTIFICATION</scope>
</reference>
<dbReference type="InterPro" id="IPR035979">
    <property type="entry name" value="RBD_domain_sf"/>
</dbReference>
<feature type="domain" description="RRM" evidence="3">
    <location>
        <begin position="20"/>
        <end position="103"/>
    </location>
</feature>
<dbReference type="GO" id="GO:0003723">
    <property type="term" value="F:RNA binding"/>
    <property type="evidence" value="ECO:0007669"/>
    <property type="project" value="UniProtKB-UniRule"/>
</dbReference>